<dbReference type="Proteomes" id="UP000765509">
    <property type="component" value="Unassembled WGS sequence"/>
</dbReference>
<gene>
    <name evidence="2" type="ORF">O181_063036</name>
</gene>
<feature type="region of interest" description="Disordered" evidence="1">
    <location>
        <begin position="167"/>
        <end position="187"/>
    </location>
</feature>
<evidence type="ECO:0000256" key="1">
    <source>
        <dbReference type="SAM" id="MobiDB-lite"/>
    </source>
</evidence>
<sequence length="187" mass="21146">MRGDCQGILSCLRHDIETTVKDKDSLLTLMGDFDMDEKEVKKLLTTPSWGKSLLSQLREPFNNFKHVTYHKTDCILDHFVVSKAVTRLSKEWNTKLLQGHGDDAALSNRWNVLQVDEITSQDEVDHAAKKYIEILTNVGNCLSIRGESKDSSPTFFDKATLKAIKQEWGKKKAGKSAPIEAKHPSHH</sequence>
<dbReference type="AlphaFoldDB" id="A0A9Q3EJ82"/>
<organism evidence="2 3">
    <name type="scientific">Austropuccinia psidii MF-1</name>
    <dbReference type="NCBI Taxonomy" id="1389203"/>
    <lineage>
        <taxon>Eukaryota</taxon>
        <taxon>Fungi</taxon>
        <taxon>Dikarya</taxon>
        <taxon>Basidiomycota</taxon>
        <taxon>Pucciniomycotina</taxon>
        <taxon>Pucciniomycetes</taxon>
        <taxon>Pucciniales</taxon>
        <taxon>Sphaerophragmiaceae</taxon>
        <taxon>Austropuccinia</taxon>
    </lineage>
</organism>
<accession>A0A9Q3EJ82</accession>
<dbReference type="EMBL" id="AVOT02030201">
    <property type="protein sequence ID" value="MBW0523321.1"/>
    <property type="molecule type" value="Genomic_DNA"/>
</dbReference>
<name>A0A9Q3EJ82_9BASI</name>
<evidence type="ECO:0000313" key="2">
    <source>
        <dbReference type="EMBL" id="MBW0523321.1"/>
    </source>
</evidence>
<keyword evidence="3" id="KW-1185">Reference proteome</keyword>
<protein>
    <submittedName>
        <fullName evidence="2">Uncharacterized protein</fullName>
    </submittedName>
</protein>
<proteinExistence type="predicted"/>
<reference evidence="2" key="1">
    <citation type="submission" date="2021-03" db="EMBL/GenBank/DDBJ databases">
        <title>Draft genome sequence of rust myrtle Austropuccinia psidii MF-1, a brazilian biotype.</title>
        <authorList>
            <person name="Quecine M.C."/>
            <person name="Pachon D.M.R."/>
            <person name="Bonatelli M.L."/>
            <person name="Correr F.H."/>
            <person name="Franceschini L.M."/>
            <person name="Leite T.F."/>
            <person name="Margarido G.R.A."/>
            <person name="Almeida C.A."/>
            <person name="Ferrarezi J.A."/>
            <person name="Labate C.A."/>
        </authorList>
    </citation>
    <scope>NUCLEOTIDE SEQUENCE</scope>
    <source>
        <strain evidence="2">MF-1</strain>
    </source>
</reference>
<dbReference type="OrthoDB" id="2506849at2759"/>
<comment type="caution">
    <text evidence="2">The sequence shown here is derived from an EMBL/GenBank/DDBJ whole genome shotgun (WGS) entry which is preliminary data.</text>
</comment>
<evidence type="ECO:0000313" key="3">
    <source>
        <dbReference type="Proteomes" id="UP000765509"/>
    </source>
</evidence>